<protein>
    <submittedName>
        <fullName evidence="3">Uncharacterized protein</fullName>
    </submittedName>
</protein>
<keyword evidence="2" id="KW-0472">Membrane</keyword>
<feature type="transmembrane region" description="Helical" evidence="2">
    <location>
        <begin position="181"/>
        <end position="201"/>
    </location>
</feature>
<keyword evidence="4" id="KW-1185">Reference proteome</keyword>
<keyword evidence="2" id="KW-0812">Transmembrane</keyword>
<feature type="compositionally biased region" description="Polar residues" evidence="1">
    <location>
        <begin position="97"/>
        <end position="112"/>
    </location>
</feature>
<dbReference type="OrthoDB" id="4156595at2759"/>
<sequence length="214" mass="24442">MASPSHTKLPPTPPPSPPNVRRRQRKKPADPFLDLPTNLTSASAPSSPSNDSPEDRDSLFTRLILTPLLSTSFLLSLFLINLFDRLRRSRTSSSSTNPTHPSLLNRLTSTLNPEPYQDPHRTSWVRRDATSSHVGPCDPLLNPRRKEEEKEEHWYLRKKIRKIARLEIGDALEMRGRVMGVMVFVMAVLLLGVLWVLWWVVRRTYEFVGFGHGT</sequence>
<feature type="region of interest" description="Disordered" evidence="1">
    <location>
        <begin position="89"/>
        <end position="143"/>
    </location>
</feature>
<reference evidence="3" key="1">
    <citation type="journal article" date="2020" name="Stud. Mycol.">
        <title>101 Dothideomycetes genomes: a test case for predicting lifestyles and emergence of pathogens.</title>
        <authorList>
            <person name="Haridas S."/>
            <person name="Albert R."/>
            <person name="Binder M."/>
            <person name="Bloem J."/>
            <person name="Labutti K."/>
            <person name="Salamov A."/>
            <person name="Andreopoulos B."/>
            <person name="Baker S."/>
            <person name="Barry K."/>
            <person name="Bills G."/>
            <person name="Bluhm B."/>
            <person name="Cannon C."/>
            <person name="Castanera R."/>
            <person name="Culley D."/>
            <person name="Daum C."/>
            <person name="Ezra D."/>
            <person name="Gonzalez J."/>
            <person name="Henrissat B."/>
            <person name="Kuo A."/>
            <person name="Liang C."/>
            <person name="Lipzen A."/>
            <person name="Lutzoni F."/>
            <person name="Magnuson J."/>
            <person name="Mondo S."/>
            <person name="Nolan M."/>
            <person name="Ohm R."/>
            <person name="Pangilinan J."/>
            <person name="Park H.-J."/>
            <person name="Ramirez L."/>
            <person name="Alfaro M."/>
            <person name="Sun H."/>
            <person name="Tritt A."/>
            <person name="Yoshinaga Y."/>
            <person name="Zwiers L.-H."/>
            <person name="Turgeon B."/>
            <person name="Goodwin S."/>
            <person name="Spatafora J."/>
            <person name="Crous P."/>
            <person name="Grigoriev I."/>
        </authorList>
    </citation>
    <scope>NUCLEOTIDE SEQUENCE</scope>
    <source>
        <strain evidence="3">CBS 119925</strain>
    </source>
</reference>
<dbReference type="Proteomes" id="UP000799440">
    <property type="component" value="Unassembled WGS sequence"/>
</dbReference>
<evidence type="ECO:0000256" key="2">
    <source>
        <dbReference type="SAM" id="Phobius"/>
    </source>
</evidence>
<feature type="compositionally biased region" description="Basic and acidic residues" evidence="1">
    <location>
        <begin position="117"/>
        <end position="130"/>
    </location>
</feature>
<keyword evidence="2" id="KW-1133">Transmembrane helix</keyword>
<feature type="compositionally biased region" description="Low complexity" evidence="1">
    <location>
        <begin position="41"/>
        <end position="51"/>
    </location>
</feature>
<evidence type="ECO:0000313" key="3">
    <source>
        <dbReference type="EMBL" id="KAF2749619.1"/>
    </source>
</evidence>
<evidence type="ECO:0000313" key="4">
    <source>
        <dbReference type="Proteomes" id="UP000799440"/>
    </source>
</evidence>
<name>A0A6A6VIJ1_9PLEO</name>
<organism evidence="3 4">
    <name type="scientific">Sporormia fimetaria CBS 119925</name>
    <dbReference type="NCBI Taxonomy" id="1340428"/>
    <lineage>
        <taxon>Eukaryota</taxon>
        <taxon>Fungi</taxon>
        <taxon>Dikarya</taxon>
        <taxon>Ascomycota</taxon>
        <taxon>Pezizomycotina</taxon>
        <taxon>Dothideomycetes</taxon>
        <taxon>Pleosporomycetidae</taxon>
        <taxon>Pleosporales</taxon>
        <taxon>Sporormiaceae</taxon>
        <taxon>Sporormia</taxon>
    </lineage>
</organism>
<evidence type="ECO:0000256" key="1">
    <source>
        <dbReference type="SAM" id="MobiDB-lite"/>
    </source>
</evidence>
<dbReference type="AlphaFoldDB" id="A0A6A6VIJ1"/>
<feature type="region of interest" description="Disordered" evidence="1">
    <location>
        <begin position="1"/>
        <end position="56"/>
    </location>
</feature>
<proteinExistence type="predicted"/>
<gene>
    <name evidence="3" type="ORF">M011DRAFT_456411</name>
</gene>
<accession>A0A6A6VIJ1</accession>
<feature type="transmembrane region" description="Helical" evidence="2">
    <location>
        <begin position="59"/>
        <end position="83"/>
    </location>
</feature>
<dbReference type="EMBL" id="MU006565">
    <property type="protein sequence ID" value="KAF2749619.1"/>
    <property type="molecule type" value="Genomic_DNA"/>
</dbReference>